<keyword evidence="1" id="KW-0472">Membrane</keyword>
<dbReference type="RefSeq" id="WP_382389978.1">
    <property type="nucleotide sequence ID" value="NZ_JBHTCQ010000001.1"/>
</dbReference>
<feature type="chain" id="PRO_5045457638" description="LPXTG-motif cell wall anchor domain-containing protein" evidence="2">
    <location>
        <begin position="26"/>
        <end position="356"/>
    </location>
</feature>
<accession>A0ABW2Q1U0</accession>
<keyword evidence="4" id="KW-1185">Reference proteome</keyword>
<proteinExistence type="predicted"/>
<feature type="signal peptide" evidence="2">
    <location>
        <begin position="1"/>
        <end position="25"/>
    </location>
</feature>
<evidence type="ECO:0000256" key="1">
    <source>
        <dbReference type="SAM" id="Phobius"/>
    </source>
</evidence>
<organism evidence="3 4">
    <name type="scientific">Georgenia alba</name>
    <dbReference type="NCBI Taxonomy" id="2233858"/>
    <lineage>
        <taxon>Bacteria</taxon>
        <taxon>Bacillati</taxon>
        <taxon>Actinomycetota</taxon>
        <taxon>Actinomycetes</taxon>
        <taxon>Micrococcales</taxon>
        <taxon>Bogoriellaceae</taxon>
        <taxon>Georgenia</taxon>
    </lineage>
</organism>
<evidence type="ECO:0008006" key="5">
    <source>
        <dbReference type="Google" id="ProtNLM"/>
    </source>
</evidence>
<evidence type="ECO:0000313" key="3">
    <source>
        <dbReference type="EMBL" id="MFC7403479.1"/>
    </source>
</evidence>
<dbReference type="EMBL" id="JBHTCQ010000001">
    <property type="protein sequence ID" value="MFC7403479.1"/>
    <property type="molecule type" value="Genomic_DNA"/>
</dbReference>
<keyword evidence="1" id="KW-1133">Transmembrane helix</keyword>
<reference evidence="4" key="1">
    <citation type="journal article" date="2019" name="Int. J. Syst. Evol. Microbiol.">
        <title>The Global Catalogue of Microorganisms (GCM) 10K type strain sequencing project: providing services to taxonomists for standard genome sequencing and annotation.</title>
        <authorList>
            <consortium name="The Broad Institute Genomics Platform"/>
            <consortium name="The Broad Institute Genome Sequencing Center for Infectious Disease"/>
            <person name="Wu L."/>
            <person name="Ma J."/>
        </authorList>
    </citation>
    <scope>NUCLEOTIDE SEQUENCE [LARGE SCALE GENOMIC DNA]</scope>
    <source>
        <strain evidence="4">JCM 1490</strain>
    </source>
</reference>
<name>A0ABW2Q1U0_9MICO</name>
<gene>
    <name evidence="3" type="ORF">ACFQQL_00050</name>
</gene>
<sequence>MRRIFTVLGALVVLLSGLVVGASPAAAENAVTASCSGLDIHLEATAPGEVTVEVDGRVVDTAPLEERMEPGTYLYTDPIPFEWTAAHDWSVTLDSEDDTQDWSDSGTTTPCAADEFLEVEASADCHHVGLTASGYPERAQVVMRVDGEVAIDEGLETSSSYVGWGTAGDDYYFNAPDPRDPDSHLGEPDWNAPFEPHDWSVTVDAADDRFDYEASGTTRPCDPPATTDPDTAPQVVVDAQCDSLTVDVTAPEGANSVWVRIDGERVAAVGPSAGTEWSESYELDPTAPHTWEVWAAGQGPDAGQARESGATQPCAAGATELPETGVEITAVAVATVLVVGGGVVTLVWLRRRDVTP</sequence>
<evidence type="ECO:0000256" key="2">
    <source>
        <dbReference type="SAM" id="SignalP"/>
    </source>
</evidence>
<feature type="transmembrane region" description="Helical" evidence="1">
    <location>
        <begin position="328"/>
        <end position="349"/>
    </location>
</feature>
<protein>
    <recommendedName>
        <fullName evidence="5">LPXTG-motif cell wall anchor domain-containing protein</fullName>
    </recommendedName>
</protein>
<dbReference type="Proteomes" id="UP001596455">
    <property type="component" value="Unassembled WGS sequence"/>
</dbReference>
<keyword evidence="2" id="KW-0732">Signal</keyword>
<keyword evidence="1" id="KW-0812">Transmembrane</keyword>
<evidence type="ECO:0000313" key="4">
    <source>
        <dbReference type="Proteomes" id="UP001596455"/>
    </source>
</evidence>
<comment type="caution">
    <text evidence="3">The sequence shown here is derived from an EMBL/GenBank/DDBJ whole genome shotgun (WGS) entry which is preliminary data.</text>
</comment>